<comment type="similarity">
    <text evidence="5">Belongs to the YqgF HJR family.</text>
</comment>
<keyword evidence="1 5" id="KW-0963">Cytoplasm</keyword>
<accession>A0A1G2U1L1</accession>
<dbReference type="Pfam" id="PF03652">
    <property type="entry name" value="RuvX"/>
    <property type="match status" value="1"/>
</dbReference>
<comment type="function">
    <text evidence="5">Could be a nuclease involved in processing of the 5'-end of pre-16S rRNA.</text>
</comment>
<gene>
    <name evidence="7" type="ORF">A3B14_00460</name>
</gene>
<dbReference type="GO" id="GO:0004518">
    <property type="term" value="F:nuclease activity"/>
    <property type="evidence" value="ECO:0007669"/>
    <property type="project" value="UniProtKB-KW"/>
</dbReference>
<dbReference type="GO" id="GO:0000967">
    <property type="term" value="P:rRNA 5'-end processing"/>
    <property type="evidence" value="ECO:0007669"/>
    <property type="project" value="UniProtKB-UniRule"/>
</dbReference>
<dbReference type="PANTHER" id="PTHR33317:SF4">
    <property type="entry name" value="POLYNUCLEOTIDYL TRANSFERASE, RIBONUCLEASE H-LIKE SUPERFAMILY PROTEIN"/>
    <property type="match status" value="1"/>
</dbReference>
<dbReference type="InterPro" id="IPR012337">
    <property type="entry name" value="RNaseH-like_sf"/>
</dbReference>
<comment type="caution">
    <text evidence="7">The sequence shown here is derived from an EMBL/GenBank/DDBJ whole genome shotgun (WGS) entry which is preliminary data.</text>
</comment>
<dbReference type="AlphaFoldDB" id="A0A1G2U1L1"/>
<dbReference type="GO" id="GO:0005829">
    <property type="term" value="C:cytosol"/>
    <property type="evidence" value="ECO:0007669"/>
    <property type="project" value="TreeGrafter"/>
</dbReference>
<keyword evidence="3 5" id="KW-0540">Nuclease</keyword>
<keyword evidence="4 5" id="KW-0378">Hydrolase</keyword>
<dbReference type="EMBL" id="MHWE01000019">
    <property type="protein sequence ID" value="OHB03364.1"/>
    <property type="molecule type" value="Genomic_DNA"/>
</dbReference>
<dbReference type="NCBIfam" id="TIGR00250">
    <property type="entry name" value="RNAse_H_YqgF"/>
    <property type="match status" value="1"/>
</dbReference>
<evidence type="ECO:0000256" key="3">
    <source>
        <dbReference type="ARBA" id="ARBA00022722"/>
    </source>
</evidence>
<evidence type="ECO:0000256" key="4">
    <source>
        <dbReference type="ARBA" id="ARBA00022801"/>
    </source>
</evidence>
<dbReference type="InterPro" id="IPR037027">
    <property type="entry name" value="YqgF/RNaseH-like_dom_sf"/>
</dbReference>
<keyword evidence="2 5" id="KW-0690">Ribosome biogenesis</keyword>
<reference evidence="7 8" key="1">
    <citation type="journal article" date="2016" name="Nat. Commun.">
        <title>Thousands of microbial genomes shed light on interconnected biogeochemical processes in an aquifer system.</title>
        <authorList>
            <person name="Anantharaman K."/>
            <person name="Brown C.T."/>
            <person name="Hug L.A."/>
            <person name="Sharon I."/>
            <person name="Castelle C.J."/>
            <person name="Probst A.J."/>
            <person name="Thomas B.C."/>
            <person name="Singh A."/>
            <person name="Wilkins M.J."/>
            <person name="Karaoz U."/>
            <person name="Brodie E.L."/>
            <person name="Williams K.H."/>
            <person name="Hubbard S.S."/>
            <person name="Banfield J.F."/>
        </authorList>
    </citation>
    <scope>NUCLEOTIDE SEQUENCE [LARGE SCALE GENOMIC DNA]</scope>
</reference>
<dbReference type="GO" id="GO:0016788">
    <property type="term" value="F:hydrolase activity, acting on ester bonds"/>
    <property type="evidence" value="ECO:0007669"/>
    <property type="project" value="UniProtKB-UniRule"/>
</dbReference>
<proteinExistence type="inferred from homology"/>
<protein>
    <recommendedName>
        <fullName evidence="5">Putative pre-16S rRNA nuclease</fullName>
        <ecNumber evidence="5">3.1.-.-</ecNumber>
    </recommendedName>
</protein>
<evidence type="ECO:0000256" key="1">
    <source>
        <dbReference type="ARBA" id="ARBA00022490"/>
    </source>
</evidence>
<dbReference type="Gene3D" id="3.30.420.140">
    <property type="entry name" value="YqgF/RNase H-like domain"/>
    <property type="match status" value="1"/>
</dbReference>
<evidence type="ECO:0000259" key="6">
    <source>
        <dbReference type="SMART" id="SM00732"/>
    </source>
</evidence>
<evidence type="ECO:0000256" key="5">
    <source>
        <dbReference type="HAMAP-Rule" id="MF_00651"/>
    </source>
</evidence>
<dbReference type="InterPro" id="IPR006641">
    <property type="entry name" value="YqgF/RNaseH-like_dom"/>
</dbReference>
<dbReference type="PANTHER" id="PTHR33317">
    <property type="entry name" value="POLYNUCLEOTIDYL TRANSFERASE, RIBONUCLEASE H-LIKE SUPERFAMILY PROTEIN"/>
    <property type="match status" value="1"/>
</dbReference>
<dbReference type="SMART" id="SM00732">
    <property type="entry name" value="YqgFc"/>
    <property type="match status" value="1"/>
</dbReference>
<comment type="subcellular location">
    <subcellularLocation>
        <location evidence="5">Cytoplasm</location>
    </subcellularLocation>
</comment>
<organism evidence="7 8">
    <name type="scientific">Candidatus Zambryskibacteria bacterium RIFCSPLOWO2_01_FULL_45_21</name>
    <dbReference type="NCBI Taxonomy" id="1802761"/>
    <lineage>
        <taxon>Bacteria</taxon>
        <taxon>Candidatus Zambryskiibacteriota</taxon>
    </lineage>
</organism>
<dbReference type="EC" id="3.1.-.-" evidence="5"/>
<dbReference type="Proteomes" id="UP000176800">
    <property type="component" value="Unassembled WGS sequence"/>
</dbReference>
<sequence>MKYLGIDYGTKRIGIALSDEEGKLAFPKKVIENNSKAVSAVASICQEEKISAIIIGESLDLSGKQNPLMADIGVFKENLGQATSLPITFEPEFFTSMEAERLQGKHKLIDSSAAALILKSFLDKKNGQLGNV</sequence>
<feature type="domain" description="YqgF/RNase H-like" evidence="6">
    <location>
        <begin position="1"/>
        <end position="99"/>
    </location>
</feature>
<dbReference type="HAMAP" id="MF_00651">
    <property type="entry name" value="Nuclease_YqgF"/>
    <property type="match status" value="1"/>
</dbReference>
<evidence type="ECO:0000313" key="8">
    <source>
        <dbReference type="Proteomes" id="UP000176800"/>
    </source>
</evidence>
<name>A0A1G2U1L1_9BACT</name>
<dbReference type="InterPro" id="IPR005227">
    <property type="entry name" value="YqgF"/>
</dbReference>
<evidence type="ECO:0000313" key="7">
    <source>
        <dbReference type="EMBL" id="OHB03364.1"/>
    </source>
</evidence>
<dbReference type="SUPFAM" id="SSF53098">
    <property type="entry name" value="Ribonuclease H-like"/>
    <property type="match status" value="1"/>
</dbReference>
<dbReference type="CDD" id="cd16964">
    <property type="entry name" value="YqgF"/>
    <property type="match status" value="1"/>
</dbReference>
<evidence type="ECO:0000256" key="2">
    <source>
        <dbReference type="ARBA" id="ARBA00022517"/>
    </source>
</evidence>